<evidence type="ECO:0000313" key="3">
    <source>
        <dbReference type="EMBL" id="KFB51052.1"/>
    </source>
</evidence>
<dbReference type="SMART" id="SM00369">
    <property type="entry name" value="LRR_TYP"/>
    <property type="match status" value="4"/>
</dbReference>
<dbReference type="PANTHER" id="PTHR45712">
    <property type="entry name" value="AGAP008170-PA"/>
    <property type="match status" value="1"/>
</dbReference>
<dbReference type="VEuPathDB" id="VectorBase:ASIC019105"/>
<dbReference type="EMBL" id="ATLV01024235">
    <property type="status" value="NOT_ANNOTATED_CDS"/>
    <property type="molecule type" value="Genomic_DNA"/>
</dbReference>
<evidence type="ECO:0000313" key="4">
    <source>
        <dbReference type="EnsemblMetazoa" id="ASIC019105-PA"/>
    </source>
</evidence>
<dbReference type="OrthoDB" id="676979at2759"/>
<dbReference type="VEuPathDB" id="VectorBase:ASIS014008"/>
<dbReference type="EMBL" id="KE525350">
    <property type="protein sequence ID" value="KFB51052.1"/>
    <property type="molecule type" value="Genomic_DNA"/>
</dbReference>
<dbReference type="PANTHER" id="PTHR45712:SF22">
    <property type="entry name" value="INSULIN-LIKE GROWTH FACTOR-BINDING PROTEIN COMPLEX ACID LABILE SUBUNIT"/>
    <property type="match status" value="1"/>
</dbReference>
<dbReference type="InterPro" id="IPR032675">
    <property type="entry name" value="LRR_dom_sf"/>
</dbReference>
<dbReference type="AlphaFoldDB" id="A0A084WLF8"/>
<dbReference type="Pfam" id="PF13855">
    <property type="entry name" value="LRR_8"/>
    <property type="match status" value="1"/>
</dbReference>
<protein>
    <submittedName>
        <fullName evidence="3 4">Uncharacterized protein</fullName>
    </submittedName>
</protein>
<keyword evidence="2" id="KW-0677">Repeat</keyword>
<dbReference type="InterPro" id="IPR003591">
    <property type="entry name" value="Leu-rich_rpt_typical-subtyp"/>
</dbReference>
<dbReference type="PROSITE" id="PS51450">
    <property type="entry name" value="LRR"/>
    <property type="match status" value="1"/>
</dbReference>
<dbReference type="Proteomes" id="UP000030765">
    <property type="component" value="Unassembled WGS sequence"/>
</dbReference>
<dbReference type="InterPro" id="IPR001611">
    <property type="entry name" value="Leu-rich_rpt"/>
</dbReference>
<proteinExistence type="predicted"/>
<dbReference type="InterPro" id="IPR050333">
    <property type="entry name" value="SLRP"/>
</dbReference>
<sequence>MLNFQKYYERVFYMPRNVELDTVVISEAPILEEIQILPNNSTLTLRIERTGLRQFPQGLKYLAKLNWLHARENQFTQLTLASFSSAQRFSQMHLNDNKINLLIDSNHTVSIVNLDIGNNQLTTVNMAFFGQITNLLFLNLANNRIIRVYSTTPVTLPALKYLALHLNILESLRMQAVSFPVLQTLSLRRNNLTYIPQNLTNYPALELLDLGENKLTLVDLSSIRQVKNLVNLNLDRNMITSLSASSPLQHDALRVLNVDGNKLVQVNFTGCIFPSLRYIYAGQNNLTGVPSNVFQLFPTVVLYMPGNPTSCDSVMQFKKQLLDRNLVTIEPSWTPSCPKNAILIKMNSQVNVCCIR</sequence>
<dbReference type="EnsemblMetazoa" id="ASIC019105-RA">
    <property type="protein sequence ID" value="ASIC019105-PA"/>
    <property type="gene ID" value="ASIC019105"/>
</dbReference>
<dbReference type="STRING" id="74873.A0A084WLF8"/>
<dbReference type="SUPFAM" id="SSF52058">
    <property type="entry name" value="L domain-like"/>
    <property type="match status" value="1"/>
</dbReference>
<keyword evidence="1" id="KW-0433">Leucine-rich repeat</keyword>
<keyword evidence="5" id="KW-1185">Reference proteome</keyword>
<evidence type="ECO:0000313" key="5">
    <source>
        <dbReference type="Proteomes" id="UP000030765"/>
    </source>
</evidence>
<reference evidence="3 5" key="1">
    <citation type="journal article" date="2014" name="BMC Genomics">
        <title>Genome sequence of Anopheles sinensis provides insight into genetics basis of mosquito competence for malaria parasites.</title>
        <authorList>
            <person name="Zhou D."/>
            <person name="Zhang D."/>
            <person name="Ding G."/>
            <person name="Shi L."/>
            <person name="Hou Q."/>
            <person name="Ye Y."/>
            <person name="Xu Y."/>
            <person name="Zhou H."/>
            <person name="Xiong C."/>
            <person name="Li S."/>
            <person name="Yu J."/>
            <person name="Hong S."/>
            <person name="Yu X."/>
            <person name="Zou P."/>
            <person name="Chen C."/>
            <person name="Chang X."/>
            <person name="Wang W."/>
            <person name="Lv Y."/>
            <person name="Sun Y."/>
            <person name="Ma L."/>
            <person name="Shen B."/>
            <person name="Zhu C."/>
        </authorList>
    </citation>
    <scope>NUCLEOTIDE SEQUENCE [LARGE SCALE GENOMIC DNA]</scope>
</reference>
<evidence type="ECO:0000256" key="2">
    <source>
        <dbReference type="ARBA" id="ARBA00022737"/>
    </source>
</evidence>
<dbReference type="GO" id="GO:0005615">
    <property type="term" value="C:extracellular space"/>
    <property type="evidence" value="ECO:0007669"/>
    <property type="project" value="TreeGrafter"/>
</dbReference>
<gene>
    <name evidence="3" type="ORF">ZHAS_00019105</name>
</gene>
<name>A0A084WLF8_ANOSI</name>
<organism evidence="3">
    <name type="scientific">Anopheles sinensis</name>
    <name type="common">Mosquito</name>
    <dbReference type="NCBI Taxonomy" id="74873"/>
    <lineage>
        <taxon>Eukaryota</taxon>
        <taxon>Metazoa</taxon>
        <taxon>Ecdysozoa</taxon>
        <taxon>Arthropoda</taxon>
        <taxon>Hexapoda</taxon>
        <taxon>Insecta</taxon>
        <taxon>Pterygota</taxon>
        <taxon>Neoptera</taxon>
        <taxon>Endopterygota</taxon>
        <taxon>Diptera</taxon>
        <taxon>Nematocera</taxon>
        <taxon>Culicoidea</taxon>
        <taxon>Culicidae</taxon>
        <taxon>Anophelinae</taxon>
        <taxon>Anopheles</taxon>
    </lineage>
</organism>
<dbReference type="Gene3D" id="3.80.10.10">
    <property type="entry name" value="Ribonuclease Inhibitor"/>
    <property type="match status" value="2"/>
</dbReference>
<reference evidence="4" key="2">
    <citation type="submission" date="2020-05" db="UniProtKB">
        <authorList>
            <consortium name="EnsemblMetazoa"/>
        </authorList>
    </citation>
    <scope>IDENTIFICATION</scope>
</reference>
<accession>A0A084WLF8</accession>
<evidence type="ECO:0000256" key="1">
    <source>
        <dbReference type="ARBA" id="ARBA00022614"/>
    </source>
</evidence>